<reference evidence="2" key="1">
    <citation type="submission" date="2015-07" db="EMBL/GenBank/DDBJ databases">
        <title>Nocardia seriolae U-1 whole genome shotgun sequence.</title>
        <authorList>
            <person name="Imajoh M."/>
            <person name="Fukumoto Y."/>
            <person name="Sukeda M."/>
            <person name="Yamane J."/>
            <person name="Yamasaki K."/>
            <person name="Shimizu M."/>
            <person name="Ohnishi K."/>
            <person name="Oshima S."/>
        </authorList>
    </citation>
    <scope>NUCLEOTIDE SEQUENCE [LARGE SCALE GENOMIC DNA]</scope>
    <source>
        <strain evidence="2">U-1</strain>
    </source>
</reference>
<dbReference type="RefSeq" id="WP_081986356.1">
    <property type="nucleotide sequence ID" value="NZ_AP017900.1"/>
</dbReference>
<sequence length="90" mass="9785">MSRLSAALPIERPRSCVQVRTVDKEVQGLKSTWSGAAATSYETGWNEMHHGATEVWDALFDLAAKLGITAETYRSIDTEFGAAVSSLELP</sequence>
<dbReference type="EMBL" id="BBYQ01000184">
    <property type="protein sequence ID" value="GAP32839.1"/>
    <property type="molecule type" value="Genomic_DNA"/>
</dbReference>
<dbReference type="Pfam" id="PF06013">
    <property type="entry name" value="WXG100"/>
    <property type="match status" value="1"/>
</dbReference>
<dbReference type="InterPro" id="IPR010310">
    <property type="entry name" value="T7SS_ESAT-6-like"/>
</dbReference>
<dbReference type="SMR" id="A0A0B8NEQ5"/>
<proteinExistence type="predicted"/>
<keyword evidence="2" id="KW-1185">Reference proteome</keyword>
<dbReference type="InterPro" id="IPR036689">
    <property type="entry name" value="ESAT-6-like_sf"/>
</dbReference>
<name>A0A0B8NEQ5_9NOCA</name>
<accession>A0A0B8NEQ5</accession>
<protein>
    <submittedName>
        <fullName evidence="1">Uncharacterized protein</fullName>
    </submittedName>
</protein>
<evidence type="ECO:0000313" key="2">
    <source>
        <dbReference type="Proteomes" id="UP000037179"/>
    </source>
</evidence>
<reference evidence="1 2" key="2">
    <citation type="journal article" date="2016" name="Genome Announc.">
        <title>Draft Genome Sequence of Erythromycin- and Oxytetracycline-Sensitive Nocardia seriolae Strain U-1 (NBRC 110359).</title>
        <authorList>
            <person name="Imajoh M."/>
            <person name="Sukeda M."/>
            <person name="Shimizu M."/>
            <person name="Yamane J."/>
            <person name="Ohnishi K."/>
            <person name="Oshima S."/>
        </authorList>
    </citation>
    <scope>NUCLEOTIDE SEQUENCE [LARGE SCALE GENOMIC DNA]</scope>
    <source>
        <strain evidence="1 2">U-1</strain>
    </source>
</reference>
<evidence type="ECO:0000313" key="1">
    <source>
        <dbReference type="EMBL" id="GAP32839.1"/>
    </source>
</evidence>
<gene>
    <name evidence="1" type="ORF">NSK11_contig00184-0010</name>
</gene>
<dbReference type="GeneID" id="93373814"/>
<dbReference type="Gene3D" id="1.10.287.1060">
    <property type="entry name" value="ESAT-6-like"/>
    <property type="match status" value="1"/>
</dbReference>
<organism evidence="1 2">
    <name type="scientific">Nocardia seriolae</name>
    <dbReference type="NCBI Taxonomy" id="37332"/>
    <lineage>
        <taxon>Bacteria</taxon>
        <taxon>Bacillati</taxon>
        <taxon>Actinomycetota</taxon>
        <taxon>Actinomycetes</taxon>
        <taxon>Mycobacteriales</taxon>
        <taxon>Nocardiaceae</taxon>
        <taxon>Nocardia</taxon>
    </lineage>
</organism>
<dbReference type="AlphaFoldDB" id="A0A0B8NEQ5"/>
<dbReference type="SUPFAM" id="SSF140453">
    <property type="entry name" value="EsxAB dimer-like"/>
    <property type="match status" value="1"/>
</dbReference>
<dbReference type="Proteomes" id="UP000037179">
    <property type="component" value="Unassembled WGS sequence"/>
</dbReference>
<comment type="caution">
    <text evidence="1">The sequence shown here is derived from an EMBL/GenBank/DDBJ whole genome shotgun (WGS) entry which is preliminary data.</text>
</comment>